<keyword evidence="1" id="KW-0812">Transmembrane</keyword>
<feature type="transmembrane region" description="Helical" evidence="1">
    <location>
        <begin position="52"/>
        <end position="74"/>
    </location>
</feature>
<sequence>RTLKFYSLSFNSSGVTTFTWTINSSTFCTVVPFVLSILPFHVLLHVASPFHFVVPLISLPVLLSSLPNTIFIQLDLENR</sequence>
<keyword evidence="1" id="KW-1133">Transmembrane helix</keyword>
<proteinExistence type="predicted"/>
<dbReference type="EMBL" id="GEDG01037415">
    <property type="protein sequence ID" value="JAP08143.1"/>
    <property type="molecule type" value="Transcribed_RNA"/>
</dbReference>
<evidence type="ECO:0000256" key="1">
    <source>
        <dbReference type="SAM" id="Phobius"/>
    </source>
</evidence>
<feature type="transmembrane region" description="Helical" evidence="1">
    <location>
        <begin position="20"/>
        <end position="40"/>
    </location>
</feature>
<accession>A0A0V0GIS9</accession>
<evidence type="ECO:0000313" key="2">
    <source>
        <dbReference type="EMBL" id="JAP08143.1"/>
    </source>
</evidence>
<name>A0A0V0GIS9_SOLCH</name>
<keyword evidence="1" id="KW-0472">Membrane</keyword>
<dbReference type="AlphaFoldDB" id="A0A0V0GIS9"/>
<feature type="non-terminal residue" evidence="2">
    <location>
        <position position="1"/>
    </location>
</feature>
<reference evidence="2" key="1">
    <citation type="submission" date="2015-12" db="EMBL/GenBank/DDBJ databases">
        <title>Gene expression during late stages of embryo sac development: a critical building block for successful pollen-pistil interactions.</title>
        <authorList>
            <person name="Liu Y."/>
            <person name="Joly V."/>
            <person name="Sabar M."/>
            <person name="Matton D.P."/>
        </authorList>
    </citation>
    <scope>NUCLEOTIDE SEQUENCE</scope>
</reference>
<organism evidence="2">
    <name type="scientific">Solanum chacoense</name>
    <name type="common">Chaco potato</name>
    <dbReference type="NCBI Taxonomy" id="4108"/>
    <lineage>
        <taxon>Eukaryota</taxon>
        <taxon>Viridiplantae</taxon>
        <taxon>Streptophyta</taxon>
        <taxon>Embryophyta</taxon>
        <taxon>Tracheophyta</taxon>
        <taxon>Spermatophyta</taxon>
        <taxon>Magnoliopsida</taxon>
        <taxon>eudicotyledons</taxon>
        <taxon>Gunneridae</taxon>
        <taxon>Pentapetalae</taxon>
        <taxon>asterids</taxon>
        <taxon>lamiids</taxon>
        <taxon>Solanales</taxon>
        <taxon>Solanaceae</taxon>
        <taxon>Solanoideae</taxon>
        <taxon>Solaneae</taxon>
        <taxon>Solanum</taxon>
    </lineage>
</organism>
<protein>
    <submittedName>
        <fullName evidence="2">Putative ovule protein</fullName>
    </submittedName>
</protein>